<dbReference type="EMBL" id="JAPFIT010000005">
    <property type="protein sequence ID" value="MDC5738607.1"/>
    <property type="molecule type" value="Genomic_DNA"/>
</dbReference>
<comment type="caution">
    <text evidence="1">The sequence shown here is derived from an EMBL/GenBank/DDBJ whole genome shotgun (WGS) entry which is preliminary data.</text>
</comment>
<accession>A0ABT5GMZ4</accession>
<name>A0ABT5GMZ4_9VIBR</name>
<evidence type="ECO:0000313" key="2">
    <source>
        <dbReference type="Proteomes" id="UP001150001"/>
    </source>
</evidence>
<protein>
    <recommendedName>
        <fullName evidence="3">Phage protein</fullName>
    </recommendedName>
</protein>
<dbReference type="RefSeq" id="WP_272236630.1">
    <property type="nucleotide sequence ID" value="NZ_JAPFIQ010000013.1"/>
</dbReference>
<evidence type="ECO:0008006" key="3">
    <source>
        <dbReference type="Google" id="ProtNLM"/>
    </source>
</evidence>
<reference evidence="1" key="1">
    <citation type="submission" date="2022-11" db="EMBL/GenBank/DDBJ databases">
        <title>Role of the vibriolysin VemA secreted by the emergent pathogen Vibrio europaeus in the colonization of Manila clam mucus.</title>
        <authorList>
            <person name="Martinez C."/>
            <person name="Rodriguez S."/>
            <person name="Vences A."/>
            <person name="Barja J.L."/>
            <person name="Toranzo A.E."/>
            <person name="Dubert J."/>
        </authorList>
    </citation>
    <scope>NUCLEOTIDE SEQUENCE</scope>
    <source>
        <strain evidence="1">3454</strain>
    </source>
</reference>
<proteinExistence type="predicted"/>
<sequence>MSSQNVVFLPSEYSDALKSTLENLLVWKDENEQEQPFKVVDYTEFGRIEIQQRTAFVEVLKAKGTYTYPDGRTYEDLDVTIHAVFPNSVPYSSKHANDCSFGIRDQIVLDLGPKNGREPRWRWGLHSESVEKPENVDRMPSMFANGDNGYEGWCVTFVQKVIYGSPMEEDEVRDSIYIATNENIDDGDSYEELNANG</sequence>
<gene>
    <name evidence="1" type="ORF">OPW20_00950</name>
</gene>
<organism evidence="1 2">
    <name type="scientific">Vibrio europaeus</name>
    <dbReference type="NCBI Taxonomy" id="300876"/>
    <lineage>
        <taxon>Bacteria</taxon>
        <taxon>Pseudomonadati</taxon>
        <taxon>Pseudomonadota</taxon>
        <taxon>Gammaproteobacteria</taxon>
        <taxon>Vibrionales</taxon>
        <taxon>Vibrionaceae</taxon>
        <taxon>Vibrio</taxon>
        <taxon>Vibrio oreintalis group</taxon>
    </lineage>
</organism>
<keyword evidence="2" id="KW-1185">Reference proteome</keyword>
<evidence type="ECO:0000313" key="1">
    <source>
        <dbReference type="EMBL" id="MDC5738607.1"/>
    </source>
</evidence>
<dbReference type="Proteomes" id="UP001150001">
    <property type="component" value="Unassembled WGS sequence"/>
</dbReference>